<evidence type="ECO:0000256" key="1">
    <source>
        <dbReference type="ARBA" id="ARBA00004127"/>
    </source>
</evidence>
<feature type="binding site" evidence="10">
    <location>
        <position position="293"/>
    </location>
    <ligand>
        <name>Mn(2+)</name>
        <dbReference type="ChEBI" id="CHEBI:29035"/>
    </ligand>
</feature>
<keyword evidence="4 11" id="KW-0812">Transmembrane</keyword>
<feature type="transmembrane region" description="Helical" evidence="11">
    <location>
        <begin position="50"/>
        <end position="71"/>
    </location>
</feature>
<dbReference type="SUPFAM" id="SSF53448">
    <property type="entry name" value="Nucleotide-diphospho-sugar transferases"/>
    <property type="match status" value="1"/>
</dbReference>
<dbReference type="STRING" id="81985.R0G1G3"/>
<evidence type="ECO:0008006" key="14">
    <source>
        <dbReference type="Google" id="ProtNLM"/>
    </source>
</evidence>
<dbReference type="PANTHER" id="PTHR13301">
    <property type="entry name" value="X-BOX TRANSCRIPTION FACTOR-RELATED"/>
    <property type="match status" value="1"/>
</dbReference>
<feature type="transmembrane region" description="Helical" evidence="11">
    <location>
        <begin position="606"/>
        <end position="626"/>
    </location>
</feature>
<dbReference type="Gene3D" id="3.90.550.10">
    <property type="entry name" value="Spore Coat Polysaccharide Biosynthesis Protein SpsA, Chain A"/>
    <property type="match status" value="2"/>
</dbReference>
<evidence type="ECO:0000256" key="8">
    <source>
        <dbReference type="PIRSR" id="PIRSR605150-1"/>
    </source>
</evidence>
<organism evidence="12 13">
    <name type="scientific">Capsella rubella</name>
    <dbReference type="NCBI Taxonomy" id="81985"/>
    <lineage>
        <taxon>Eukaryota</taxon>
        <taxon>Viridiplantae</taxon>
        <taxon>Streptophyta</taxon>
        <taxon>Embryophyta</taxon>
        <taxon>Tracheophyta</taxon>
        <taxon>Spermatophyta</taxon>
        <taxon>Magnoliopsida</taxon>
        <taxon>eudicotyledons</taxon>
        <taxon>Gunneridae</taxon>
        <taxon>Pentapetalae</taxon>
        <taxon>rosids</taxon>
        <taxon>malvids</taxon>
        <taxon>Brassicales</taxon>
        <taxon>Brassicaceae</taxon>
        <taxon>Camelineae</taxon>
        <taxon>Capsella</taxon>
    </lineage>
</organism>
<dbReference type="Proteomes" id="UP000029121">
    <property type="component" value="Unassembled WGS sequence"/>
</dbReference>
<comment type="subcellular location">
    <subcellularLocation>
        <location evidence="1">Endomembrane system</location>
        <topology evidence="1">Multi-pass membrane protein</topology>
    </subcellularLocation>
</comment>
<dbReference type="GO" id="GO:0030244">
    <property type="term" value="P:cellulose biosynthetic process"/>
    <property type="evidence" value="ECO:0007669"/>
    <property type="project" value="InterPro"/>
</dbReference>
<dbReference type="GO" id="GO:0012505">
    <property type="term" value="C:endomembrane system"/>
    <property type="evidence" value="ECO:0007669"/>
    <property type="project" value="UniProtKB-SubCell"/>
</dbReference>
<dbReference type="Pfam" id="PF03552">
    <property type="entry name" value="Cellulose_synt"/>
    <property type="match status" value="2"/>
</dbReference>
<feature type="active site" evidence="8">
    <location>
        <position position="460"/>
    </location>
</feature>
<keyword evidence="3" id="KW-0808">Transferase</keyword>
<evidence type="ECO:0000313" key="13">
    <source>
        <dbReference type="Proteomes" id="UP000029121"/>
    </source>
</evidence>
<evidence type="ECO:0000256" key="11">
    <source>
        <dbReference type="SAM" id="Phobius"/>
    </source>
</evidence>
<sequence>MADSSFSLPPLCERISYKSYYLRAVYLTILGLFFTLLLHRFQNVRENDNVWLVASLCESCFSLVCLLLTCLKWTPAETKPYPDRLDARVHDLPSVDIFVPTEDHEREPPIMVINTVLSLLAVNYPANKLACYVSDDGCSPLTYFSLKEASKFAKIWVPFCKKYSVRVRAPFRYFLNRPAATESFKFSKDWEIMKREYEKLCRIVEDATGDSRLYAEDDFEAFSNTEPNDHSTIVKVVWENEGGGGDEKEVPHFVYISREKRPNNVHHHKCGAMNFLARVSGLMTNAPYILNVDCDMYANEADVVRLAMCVFLEKSLNPNHCAFVQFPQHFYDSNTDQLTVLQSYLVRGIAGIQGPMYVGTGCFHTRRAMYNLSPDDLEDDGSLSSVATRELLCEDKLARGFGNSKEMMKSVADALQRKPNPQNNLTNSIEAAQEVGHCHYEHQTSWGKTIGWLYDSVAEDLNTSIGIHSRGWTSSYISPDTPAFLGSTPPGGPEAMLQQRRWATGWIEVLFNKQSPLLGMFRRKLRFRQRLAYLCVSVCLRSIPELLYCLLPSYCLLHNSTLFPKGLYLGITITLVGMHCIYTLWEFMSLGYSVRSWYVSQSLWRIIATSSWLFSIVDIILKLLGISKTVFFTTKKTLPETKCGPSIRKDDGSNSGKFEFDGSLYFLPGTFIVLVNLAALAVFSMRLQQSGCSHGRGGSGLAEACGCILVVTLFLPFLKGLFTKGKYGIPLSTLCKAAFLAVLFVVFSFGN</sequence>
<feature type="binding site" evidence="9">
    <location>
        <position position="107"/>
    </location>
    <ligand>
        <name>UDP-alpha-D-glucose</name>
        <dbReference type="ChEBI" id="CHEBI:58885"/>
    </ligand>
</feature>
<gene>
    <name evidence="12" type="ORF">CARUB_v10025516mg</name>
</gene>
<feature type="transmembrane region" description="Helical" evidence="11">
    <location>
        <begin position="729"/>
        <end position="749"/>
    </location>
</feature>
<proteinExistence type="predicted"/>
<dbReference type="AlphaFoldDB" id="R0G1G3"/>
<reference evidence="13" key="1">
    <citation type="journal article" date="2013" name="Nat. Genet.">
        <title>The Capsella rubella genome and the genomic consequences of rapid mating system evolution.</title>
        <authorList>
            <person name="Slotte T."/>
            <person name="Hazzouri K.M."/>
            <person name="Agren J.A."/>
            <person name="Koenig D."/>
            <person name="Maumus F."/>
            <person name="Guo Y.L."/>
            <person name="Steige K."/>
            <person name="Platts A.E."/>
            <person name="Escobar J.S."/>
            <person name="Newman L.K."/>
            <person name="Wang W."/>
            <person name="Mandakova T."/>
            <person name="Vello E."/>
            <person name="Smith L.M."/>
            <person name="Henz S.R."/>
            <person name="Steffen J."/>
            <person name="Takuno S."/>
            <person name="Brandvain Y."/>
            <person name="Coop G."/>
            <person name="Andolfatto P."/>
            <person name="Hu T.T."/>
            <person name="Blanchette M."/>
            <person name="Clark R.M."/>
            <person name="Quesneville H."/>
            <person name="Nordborg M."/>
            <person name="Gaut B.S."/>
            <person name="Lysak M.A."/>
            <person name="Jenkins J."/>
            <person name="Grimwood J."/>
            <person name="Chapman J."/>
            <person name="Prochnik S."/>
            <person name="Shu S."/>
            <person name="Rokhsar D."/>
            <person name="Schmutz J."/>
            <person name="Weigel D."/>
            <person name="Wright S.I."/>
        </authorList>
    </citation>
    <scope>NUCLEOTIDE SEQUENCE [LARGE SCALE GENOMIC DNA]</scope>
    <source>
        <strain evidence="13">cv. Monte Gargano</strain>
    </source>
</reference>
<keyword evidence="7" id="KW-0961">Cell wall biogenesis/degradation</keyword>
<evidence type="ECO:0000256" key="9">
    <source>
        <dbReference type="PIRSR" id="PIRSR605150-2"/>
    </source>
</evidence>
<evidence type="ECO:0000256" key="6">
    <source>
        <dbReference type="ARBA" id="ARBA00023136"/>
    </source>
</evidence>
<evidence type="ECO:0000313" key="12">
    <source>
        <dbReference type="EMBL" id="EOA29242.1"/>
    </source>
</evidence>
<dbReference type="OrthoDB" id="72851at2759"/>
<feature type="transmembrane region" description="Helical" evidence="11">
    <location>
        <begin position="566"/>
        <end position="585"/>
    </location>
</feature>
<feature type="transmembrane region" description="Helical" evidence="11">
    <location>
        <begin position="20"/>
        <end position="38"/>
    </location>
</feature>
<evidence type="ECO:0000256" key="7">
    <source>
        <dbReference type="ARBA" id="ARBA00023316"/>
    </source>
</evidence>
<feature type="active site" evidence="8">
    <location>
        <position position="136"/>
    </location>
</feature>
<evidence type="ECO:0000256" key="5">
    <source>
        <dbReference type="ARBA" id="ARBA00022989"/>
    </source>
</evidence>
<dbReference type="EMBL" id="KB870808">
    <property type="protein sequence ID" value="EOA29242.1"/>
    <property type="molecule type" value="Genomic_DNA"/>
</dbReference>
<feature type="transmembrane region" description="Helical" evidence="11">
    <location>
        <begin position="697"/>
        <end position="717"/>
    </location>
</feature>
<evidence type="ECO:0000256" key="4">
    <source>
        <dbReference type="ARBA" id="ARBA00022692"/>
    </source>
</evidence>
<accession>R0G1G3</accession>
<feature type="binding site" evidence="9">
    <location>
        <position position="136"/>
    </location>
    <ligand>
        <name>UDP-alpha-D-glucose</name>
        <dbReference type="ChEBI" id="CHEBI:58885"/>
    </ligand>
</feature>
<evidence type="ECO:0000256" key="10">
    <source>
        <dbReference type="PIRSR" id="PIRSR605150-3"/>
    </source>
</evidence>
<keyword evidence="13" id="KW-1185">Reference proteome</keyword>
<feature type="transmembrane region" description="Helical" evidence="11">
    <location>
        <begin position="664"/>
        <end position="685"/>
    </location>
</feature>
<feature type="binding site" evidence="10">
    <location>
        <position position="269"/>
    </location>
    <ligand>
        <name>Mn(2+)</name>
        <dbReference type="ChEBI" id="CHEBI:29035"/>
    </ligand>
</feature>
<dbReference type="eggNOG" id="ENOG502QTT0">
    <property type="taxonomic scope" value="Eukaryota"/>
</dbReference>
<evidence type="ECO:0000256" key="3">
    <source>
        <dbReference type="ARBA" id="ARBA00022679"/>
    </source>
</evidence>
<keyword evidence="2" id="KW-0328">Glycosyltransferase</keyword>
<dbReference type="KEGG" id="crb:17888017"/>
<keyword evidence="5 11" id="KW-1133">Transmembrane helix</keyword>
<protein>
    <recommendedName>
        <fullName evidence="14">Glycosyltransferase 2-like domain-containing protein</fullName>
    </recommendedName>
</protein>
<dbReference type="GO" id="GO:0016020">
    <property type="term" value="C:membrane"/>
    <property type="evidence" value="ECO:0007669"/>
    <property type="project" value="InterPro"/>
</dbReference>
<dbReference type="GO" id="GO:0016760">
    <property type="term" value="F:cellulose synthase (UDP-forming) activity"/>
    <property type="evidence" value="ECO:0007669"/>
    <property type="project" value="InterPro"/>
</dbReference>
<keyword evidence="6 11" id="KW-0472">Membrane</keyword>
<name>R0G1G3_9BRAS</name>
<evidence type="ECO:0000256" key="2">
    <source>
        <dbReference type="ARBA" id="ARBA00022676"/>
    </source>
</evidence>
<dbReference type="InterPro" id="IPR029044">
    <property type="entry name" value="Nucleotide-diphossugar_trans"/>
</dbReference>
<dbReference type="GO" id="GO:0071555">
    <property type="term" value="P:cell wall organization"/>
    <property type="evidence" value="ECO:0007669"/>
    <property type="project" value="UniProtKB-KW"/>
</dbReference>
<dbReference type="InterPro" id="IPR005150">
    <property type="entry name" value="Cellulose_synth"/>
</dbReference>